<organism evidence="5 6">
    <name type="scientific">Lysinibacillus agricola</name>
    <dbReference type="NCBI Taxonomy" id="2590012"/>
    <lineage>
        <taxon>Bacteria</taxon>
        <taxon>Bacillati</taxon>
        <taxon>Bacillota</taxon>
        <taxon>Bacilli</taxon>
        <taxon>Bacillales</taxon>
        <taxon>Bacillaceae</taxon>
        <taxon>Lysinibacillus</taxon>
    </lineage>
</organism>
<dbReference type="EMBL" id="CP067341">
    <property type="protein sequence ID" value="QQP12768.1"/>
    <property type="molecule type" value="Genomic_DNA"/>
</dbReference>
<sequence length="214" mass="24578">MNCNIIKDLLPSYIDGICSEDTAKIVEDHLEHCEECKTCVNSMQRQTAYVQQNPKEVEKAIAPFKKINKKRRIQVITAIVMTFLMTFFITTVGYLVYQDVGVVHDFFSPKVTAIVDVEDDSEEWQSLNFNDKNYLIYDRVFWKKSIVNAGSDSESGNQSDRDILLRVKDVNGKVIVDEIQVKSGKSVKLDGLKKNEKYFFEIKAPQGRYFINAI</sequence>
<feature type="domain" description="Putative zinc-finger" evidence="4">
    <location>
        <begin position="3"/>
        <end position="36"/>
    </location>
</feature>
<keyword evidence="6" id="KW-1185">Reference proteome</keyword>
<protein>
    <recommendedName>
        <fullName evidence="2">Anti-sigma-W factor RsiW</fullName>
    </recommendedName>
</protein>
<gene>
    <name evidence="5" type="ORF">FJQ98_01335</name>
</gene>
<keyword evidence="3" id="KW-0472">Membrane</keyword>
<dbReference type="InterPro" id="IPR041916">
    <property type="entry name" value="Anti_sigma_zinc_sf"/>
</dbReference>
<comment type="similarity">
    <text evidence="1">Belongs to the zinc-associated anti-sigma factor (ZAS) superfamily. Anti-sigma-W factor family.</text>
</comment>
<feature type="transmembrane region" description="Helical" evidence="3">
    <location>
        <begin position="75"/>
        <end position="97"/>
    </location>
</feature>
<evidence type="ECO:0000256" key="2">
    <source>
        <dbReference type="ARBA" id="ARBA00024438"/>
    </source>
</evidence>
<accession>A0ABX7AV43</accession>
<keyword evidence="3" id="KW-0812">Transmembrane</keyword>
<name>A0ABX7AV43_9BACI</name>
<evidence type="ECO:0000256" key="1">
    <source>
        <dbReference type="ARBA" id="ARBA00024353"/>
    </source>
</evidence>
<dbReference type="InterPro" id="IPR027383">
    <property type="entry name" value="Znf_put"/>
</dbReference>
<evidence type="ECO:0000313" key="5">
    <source>
        <dbReference type="EMBL" id="QQP12768.1"/>
    </source>
</evidence>
<dbReference type="Gene3D" id="1.10.10.1320">
    <property type="entry name" value="Anti-sigma factor, zinc-finger domain"/>
    <property type="match status" value="1"/>
</dbReference>
<keyword evidence="3" id="KW-1133">Transmembrane helix</keyword>
<dbReference type="Proteomes" id="UP000596049">
    <property type="component" value="Chromosome"/>
</dbReference>
<dbReference type="RefSeq" id="WP_053596585.1">
    <property type="nucleotide sequence ID" value="NZ_CP067341.1"/>
</dbReference>
<dbReference type="Pfam" id="PF13490">
    <property type="entry name" value="zf-HC2"/>
    <property type="match status" value="1"/>
</dbReference>
<evidence type="ECO:0000259" key="4">
    <source>
        <dbReference type="Pfam" id="PF13490"/>
    </source>
</evidence>
<evidence type="ECO:0000256" key="3">
    <source>
        <dbReference type="SAM" id="Phobius"/>
    </source>
</evidence>
<evidence type="ECO:0000313" key="6">
    <source>
        <dbReference type="Proteomes" id="UP000596049"/>
    </source>
</evidence>
<reference evidence="5 6" key="1">
    <citation type="submission" date="2020-01" db="EMBL/GenBank/DDBJ databases">
        <authorList>
            <person name="Liu G."/>
            <person name="Liu B."/>
        </authorList>
    </citation>
    <scope>NUCLEOTIDE SEQUENCE [LARGE SCALE GENOMIC DNA]</scope>
    <source>
        <strain evidence="5 6">FJAT-51161</strain>
    </source>
</reference>
<proteinExistence type="inferred from homology"/>